<evidence type="ECO:0000259" key="2">
    <source>
        <dbReference type="Pfam" id="PF00535"/>
    </source>
</evidence>
<keyword evidence="3" id="KW-0808">Transferase</keyword>
<gene>
    <name evidence="3" type="ORF">FG383_15050</name>
</gene>
<dbReference type="Gene3D" id="3.90.550.10">
    <property type="entry name" value="Spore Coat Polysaccharide Biosynthesis Protein SpsA, Chain A"/>
    <property type="match status" value="2"/>
</dbReference>
<dbReference type="PANTHER" id="PTHR22916:SF3">
    <property type="entry name" value="UDP-GLCNAC:BETAGAL BETA-1,3-N-ACETYLGLUCOSAMINYLTRANSFERASE-LIKE PROTEIN 1"/>
    <property type="match status" value="1"/>
</dbReference>
<evidence type="ECO:0000313" key="3">
    <source>
        <dbReference type="EMBL" id="TQR10334.1"/>
    </source>
</evidence>
<dbReference type="Pfam" id="PF00535">
    <property type="entry name" value="Glycos_transf_2"/>
    <property type="match status" value="2"/>
</dbReference>
<dbReference type="OrthoDB" id="9785185at2"/>
<dbReference type="SUPFAM" id="SSF53448">
    <property type="entry name" value="Nucleotide-diphospho-sugar transferases"/>
    <property type="match status" value="2"/>
</dbReference>
<comment type="similarity">
    <text evidence="1">Belongs to the glycosyltransferase 2 family.</text>
</comment>
<sequence>MFLKKIRWYHRLHSKFQPKQVRKKGYLSSTDDNKHNSKVGIVLPVYNQKRDYLIECIQSIEKQTYRNFKLVIVIDGANEETLKATYEASEVLTCSYSIIHRTNNKGIAYSLNEGYEYLLDCPYLTWISGDNRLKPNFLERLVNTMNSVSSNTVLVYSMYQSIDEQGRSDSFGQAWYTSLFNMMNRPKEEIMFTCFIGASFLFRREAYEKADGYDPNYGLVSDYEFWIRLMQLGEFQFIHEILLEYRLNGKYSLTTITPSEELFTKRMSASVNHRQRNGDIPKVTVIITAHNDENYINNCIQSILDQTYSNFHMVVLDVGSTDSTLEKIYSVHDSRMIPIHLDKRHKAEALNIGLSYVLGEYVLELNGDDWIDPNTLEIMLNKMDTLPSKVGMAFANRQIWVEENGQLIKGAVYKGIPSSNKYDVLQNFKTHCPRMYRLSTLKKLKGWMSSLHGEPLLADDFTMFLRMVERFDTHWIDQTLYHQRQHSKNLTILEKEMLNRQTRMVVNETLKRWGDEYVPHFEEVDGNITKLLLIRR</sequence>
<feature type="domain" description="Glycosyltransferase 2-like" evidence="2">
    <location>
        <begin position="41"/>
        <end position="209"/>
    </location>
</feature>
<comment type="caution">
    <text evidence="3">The sequence shown here is derived from an EMBL/GenBank/DDBJ whole genome shotgun (WGS) entry which is preliminary data.</text>
</comment>
<dbReference type="CDD" id="cd00761">
    <property type="entry name" value="Glyco_tranf_GTA_type"/>
    <property type="match status" value="1"/>
</dbReference>
<dbReference type="InterPro" id="IPR001173">
    <property type="entry name" value="Glyco_trans_2-like"/>
</dbReference>
<dbReference type="AlphaFoldDB" id="A0A544SYQ3"/>
<dbReference type="RefSeq" id="WP_142608214.1">
    <property type="nucleotide sequence ID" value="NZ_VDGG01000035.1"/>
</dbReference>
<dbReference type="PANTHER" id="PTHR22916">
    <property type="entry name" value="GLYCOSYLTRANSFERASE"/>
    <property type="match status" value="1"/>
</dbReference>
<proteinExistence type="inferred from homology"/>
<feature type="domain" description="Glycosyltransferase 2-like" evidence="2">
    <location>
        <begin position="284"/>
        <end position="391"/>
    </location>
</feature>
<dbReference type="GO" id="GO:0016758">
    <property type="term" value="F:hexosyltransferase activity"/>
    <property type="evidence" value="ECO:0007669"/>
    <property type="project" value="UniProtKB-ARBA"/>
</dbReference>
<accession>A0A544SYQ3</accession>
<evidence type="ECO:0000313" key="4">
    <source>
        <dbReference type="Proteomes" id="UP000318937"/>
    </source>
</evidence>
<organism evidence="3 4">
    <name type="scientific">Psychrobacillus soli</name>
    <dbReference type="NCBI Taxonomy" id="1543965"/>
    <lineage>
        <taxon>Bacteria</taxon>
        <taxon>Bacillati</taxon>
        <taxon>Bacillota</taxon>
        <taxon>Bacilli</taxon>
        <taxon>Bacillales</taxon>
        <taxon>Bacillaceae</taxon>
        <taxon>Psychrobacillus</taxon>
    </lineage>
</organism>
<dbReference type="EMBL" id="VDGG01000035">
    <property type="protein sequence ID" value="TQR10334.1"/>
    <property type="molecule type" value="Genomic_DNA"/>
</dbReference>
<protein>
    <submittedName>
        <fullName evidence="3">Glycosyltransferase</fullName>
    </submittedName>
</protein>
<dbReference type="InterPro" id="IPR029044">
    <property type="entry name" value="Nucleotide-diphossugar_trans"/>
</dbReference>
<evidence type="ECO:0000256" key="1">
    <source>
        <dbReference type="ARBA" id="ARBA00006739"/>
    </source>
</evidence>
<reference evidence="3 4" key="1">
    <citation type="submission" date="2019-05" db="EMBL/GenBank/DDBJ databases">
        <title>Psychrobacillus vulpis sp. nov., a new species isolated from feces of a red fox that inhabits in The Tablas de Daimiel Natural Park, Albacete, Spain.</title>
        <authorList>
            <person name="Rodriguez M."/>
            <person name="Reina J.C."/>
            <person name="Bejar V."/>
            <person name="Llamas I."/>
        </authorList>
    </citation>
    <scope>NUCLEOTIDE SEQUENCE [LARGE SCALE GENOMIC DNA]</scope>
    <source>
        <strain evidence="3 4">NHI-2</strain>
    </source>
</reference>
<name>A0A544SYQ3_9BACI</name>
<dbReference type="Proteomes" id="UP000318937">
    <property type="component" value="Unassembled WGS sequence"/>
</dbReference>
<keyword evidence="4" id="KW-1185">Reference proteome</keyword>